<dbReference type="Proteomes" id="UP000095280">
    <property type="component" value="Unplaced"/>
</dbReference>
<dbReference type="PROSITE" id="PS51420">
    <property type="entry name" value="RHO"/>
    <property type="match status" value="6"/>
</dbReference>
<dbReference type="InterPro" id="IPR005225">
    <property type="entry name" value="Small_GTP-bd"/>
</dbReference>
<feature type="region of interest" description="Disordered" evidence="10">
    <location>
        <begin position="1252"/>
        <end position="1349"/>
    </location>
</feature>
<feature type="compositionally biased region" description="Acidic residues" evidence="10">
    <location>
        <begin position="1311"/>
        <end position="1329"/>
    </location>
</feature>
<dbReference type="Gene3D" id="3.30.60.300">
    <property type="match status" value="1"/>
</dbReference>
<dbReference type="FunFam" id="3.40.50.300:FF:001179">
    <property type="entry name" value="Rho family GTPase"/>
    <property type="match status" value="1"/>
</dbReference>
<evidence type="ECO:0000256" key="8">
    <source>
        <dbReference type="ARBA" id="ARBA00023288"/>
    </source>
</evidence>
<sequence length="1727" mass="193186">MGRRPARCYRYCKNKPYPKSRFCRGVPDPKIRIYDLGKKKARVDDFPQCVHMISDEYEQLSAEALEAARIAANKYLVKSCGKDSFHLRVRLHPFHVTRINKMLSCAGADRLQTGMRGAFGKPNGLVARVNIGQVIMSVRGRENNVNSMVEAFRRSKMKFPGRQKIAVSRRWGFTKWDRADYERMRAEGRLQPDGVGCKYLPEHGPLDNWKQSMQAIKCVVVGDGAVGKTCLLISYTTNAFPGEYIPTVFDNYSANVMVDGKPINLGLWDTAGQEDYDRLRPLSYPQTDVFLVCFSLISPASYENVRAKWYPEVSHHCPNTPIILVGTKLDLRDDKDTIEKLREKKLAPITHLQGMTMAKEINAVKYLECSALTQKGLKNVFDESIRAVLCPRPRPSKRNNMQAIKCVVVGDGAVGKTCLLISYTTNAFPGEYIPTVFDNYSANIMVDGKPINLGLWDTAGQEDYDRLRPLSYPQTDVFLVCFSLISPASYENVRAKWYPEVSHHCPNTPIILVGTKLDLRDDKDTIEKLREKKLAPITHLDSSSDTATVSNSFVHAYRCLLIERCNTRLIMQLIIDYVIMNALMNSAVMDIKKTFGTSFHLAIRKPPMPRKWCSWSWSPTHQESSPEPSRVQTSIKCLAVGDRAVGKSSLLLTLAHEGARLVFLIKQNSSTILERTRKLFLLDIGCFEGDSNRQVNIDYSQADVLLVCFSLVGQGSFESVQTRWHAELSQRCPEIPIILVGTKLDLRNDSSTIVRLKERDQAPITNQQGMTMAKKINAMSYLECSALTCDGLTEVIGAIVRSSVSGSPRDSVTVARKPNHRSPEAEPCSEYEIVDSDDESNGNNASSNNRHYEKTELKHAVQTDILQQRDDLAENSANGEEERKHADFTSTKMDKVSEQELRQPTTKRKIVLIGDEGVGKTCLILSHAKRICPADYVPTEADDCIPSSDGSADLGLWDLSGSRDFDRVRPESYGLAGVILICFSIASPSTFDSVLNRWRPEVARYCPDAPIILVGTKADLRTDPVALKRLRRMRLVPIAPTQGDDLAKEIGAVAYLDSAKKLVGSLIAAIMRMIKCVIVGDSTAGKTCMIETYVNGSMPDTFIPTIYKTYSARLPMESESIELALTDTGGSEGYDTLRPVAYPQTDVFIICLDLTKSAELVLGNVRTKWYPELSHHCPSARIILVGTKLDMRTGLKISETKEEDAEKNLTAEQANEFVKEINAAKYMECSSITQQGLKEVFEEAARLVLNSSDARNGKKKKNEHHGQQKSHDKKTKASSETCEPADTSSAEVLDQPQQPASSTQEAVSPELSEDEQPTSETESDDESSDTESASAQREPVSENLREPSSRVDYPETIVVFRTAESKTKSDTITLKVVIVGDEAVGKTSLLTAFAEDQCPQEYVPTETDDCFAVEGSLAGSQLCLRLWDVSCAESFDRLRPLRYRQSDVFIICFSLINSASFENVRAKWYPEVSRHCPEKPFILVGTNSDLRDDPETIDKLEERNLVPISVTQGEQLAKEIGAEVYLECSALCRTAVEDIFRQAVLASSSSMSSNKINCLAIGDEAVGKSCLIDCQLGIEFQRMHIPTDCFKKHSMESTLEGHTFQITLWDSPSKDECFVDMPSYPKANVVLLCFAIDCRASYENVRRKWFKRCRKLFHKASFILVGTKRDLRDSSTSISQFEGRDLRKIINAETYKECSALNPESVREVFEEIIFTKYNQTLSKTNK</sequence>
<feature type="region of interest" description="Disordered" evidence="10">
    <location>
        <begin position="805"/>
        <end position="852"/>
    </location>
</feature>
<dbReference type="SUPFAM" id="SSF54686">
    <property type="entry name" value="Ribosomal protein L16p/L10e"/>
    <property type="match status" value="1"/>
</dbReference>
<keyword evidence="7" id="KW-0687">Ribonucleoprotein</keyword>
<name>A0A1I8GD60_9PLAT</name>
<feature type="compositionally biased region" description="Acidic residues" evidence="10">
    <location>
        <begin position="827"/>
        <end position="840"/>
    </location>
</feature>
<evidence type="ECO:0000256" key="6">
    <source>
        <dbReference type="ARBA" id="ARBA00023134"/>
    </source>
</evidence>
<dbReference type="FunFam" id="3.40.50.300:FF:000118">
    <property type="entry name" value="Rho-related GTP-binding protein RhoG"/>
    <property type="match status" value="2"/>
</dbReference>
<dbReference type="GO" id="GO:1990904">
    <property type="term" value="C:ribonucleoprotein complex"/>
    <property type="evidence" value="ECO:0007669"/>
    <property type="project" value="UniProtKB-KW"/>
</dbReference>
<organism evidence="11 12">
    <name type="scientific">Macrostomum lignano</name>
    <dbReference type="NCBI Taxonomy" id="282301"/>
    <lineage>
        <taxon>Eukaryota</taxon>
        <taxon>Metazoa</taxon>
        <taxon>Spiralia</taxon>
        <taxon>Lophotrochozoa</taxon>
        <taxon>Platyhelminthes</taxon>
        <taxon>Rhabditophora</taxon>
        <taxon>Macrostomorpha</taxon>
        <taxon>Macrostomida</taxon>
        <taxon>Macrostomidae</taxon>
        <taxon>Macrostomum</taxon>
    </lineage>
</organism>
<dbReference type="PROSITE" id="PS51419">
    <property type="entry name" value="RAB"/>
    <property type="match status" value="5"/>
</dbReference>
<dbReference type="Gene3D" id="3.90.1170.10">
    <property type="entry name" value="Ribosomal protein L10e/L16"/>
    <property type="match status" value="1"/>
</dbReference>
<feature type="compositionally biased region" description="Basic and acidic residues" evidence="10">
    <location>
        <begin position="880"/>
        <end position="901"/>
    </location>
</feature>
<dbReference type="CDD" id="cd00157">
    <property type="entry name" value="Rho"/>
    <property type="match status" value="3"/>
</dbReference>
<dbReference type="NCBIfam" id="TIGR00279">
    <property type="entry name" value="uL16_euk_arch"/>
    <property type="match status" value="1"/>
</dbReference>
<dbReference type="CDD" id="cd01433">
    <property type="entry name" value="Ribosomal_L16_L10e"/>
    <property type="match status" value="1"/>
</dbReference>
<dbReference type="PROSITE" id="PS51421">
    <property type="entry name" value="RAS"/>
    <property type="match status" value="3"/>
</dbReference>
<dbReference type="SMART" id="SM00176">
    <property type="entry name" value="RAN"/>
    <property type="match status" value="1"/>
</dbReference>
<evidence type="ECO:0000256" key="9">
    <source>
        <dbReference type="ARBA" id="ARBA00023289"/>
    </source>
</evidence>
<keyword evidence="11" id="KW-1185">Reference proteome</keyword>
<dbReference type="SMART" id="SM00174">
    <property type="entry name" value="RHO"/>
    <property type="match status" value="7"/>
</dbReference>
<evidence type="ECO:0000256" key="3">
    <source>
        <dbReference type="ARBA" id="ARBA00022481"/>
    </source>
</evidence>
<dbReference type="GO" id="GO:0003735">
    <property type="term" value="F:structural constituent of ribosome"/>
    <property type="evidence" value="ECO:0007669"/>
    <property type="project" value="InterPro"/>
</dbReference>
<dbReference type="GO" id="GO:0003924">
    <property type="term" value="F:GTPase activity"/>
    <property type="evidence" value="ECO:0007669"/>
    <property type="project" value="InterPro"/>
</dbReference>
<feature type="compositionally biased region" description="Polar residues" evidence="10">
    <location>
        <begin position="1278"/>
        <end position="1306"/>
    </location>
</feature>
<dbReference type="Pfam" id="PF00071">
    <property type="entry name" value="Ras"/>
    <property type="match status" value="7"/>
</dbReference>
<dbReference type="SMART" id="SM00173">
    <property type="entry name" value="RAS"/>
    <property type="match status" value="3"/>
</dbReference>
<dbReference type="WBParaSite" id="maker-uti_cns_0001615-snap-gene-0.14-mRNA-1">
    <property type="protein sequence ID" value="maker-uti_cns_0001615-snap-gene-0.14-mRNA-1"/>
    <property type="gene ID" value="maker-uti_cns_0001615-snap-gene-0.14"/>
</dbReference>
<dbReference type="NCBIfam" id="NF003239">
    <property type="entry name" value="PRK04199.1-4"/>
    <property type="match status" value="1"/>
</dbReference>
<dbReference type="InterPro" id="IPR001806">
    <property type="entry name" value="Small_GTPase"/>
</dbReference>
<dbReference type="PROSITE" id="PS01257">
    <property type="entry name" value="RIBOSOMAL_L10E"/>
    <property type="match status" value="1"/>
</dbReference>
<evidence type="ECO:0000256" key="4">
    <source>
        <dbReference type="ARBA" id="ARBA00022741"/>
    </source>
</evidence>
<dbReference type="InterPro" id="IPR047873">
    <property type="entry name" value="Ribosomal_uL16"/>
</dbReference>
<dbReference type="InterPro" id="IPR016180">
    <property type="entry name" value="Ribosomal_uL16_dom"/>
</dbReference>
<dbReference type="InterPro" id="IPR003578">
    <property type="entry name" value="Small_GTPase_Rho"/>
</dbReference>
<dbReference type="InterPro" id="IPR018255">
    <property type="entry name" value="Ribosomal_uL16_CS_euk_arc"/>
</dbReference>
<dbReference type="CDD" id="cd01871">
    <property type="entry name" value="Rac1_like"/>
    <property type="match status" value="1"/>
</dbReference>
<dbReference type="GO" id="GO:0005525">
    <property type="term" value="F:GTP binding"/>
    <property type="evidence" value="ECO:0007669"/>
    <property type="project" value="UniProtKB-KW"/>
</dbReference>
<keyword evidence="4" id="KW-0547">Nucleotide-binding</keyword>
<dbReference type="NCBIfam" id="TIGR00231">
    <property type="entry name" value="small_GTP"/>
    <property type="match status" value="6"/>
</dbReference>
<dbReference type="InterPro" id="IPR001197">
    <property type="entry name" value="Ribosomal_uL16_euk_arch"/>
</dbReference>
<dbReference type="InterPro" id="IPR036920">
    <property type="entry name" value="Ribosomal_uL16_sf"/>
</dbReference>
<dbReference type="FunFam" id="3.40.50.300:FF:000088">
    <property type="entry name" value="Ras-related C3 botulinum toxin substrate 1"/>
    <property type="match status" value="1"/>
</dbReference>
<evidence type="ECO:0000256" key="2">
    <source>
        <dbReference type="ARBA" id="ARBA00010142"/>
    </source>
</evidence>
<dbReference type="GO" id="GO:0006412">
    <property type="term" value="P:translation"/>
    <property type="evidence" value="ECO:0007669"/>
    <property type="project" value="InterPro"/>
</dbReference>
<evidence type="ECO:0000313" key="12">
    <source>
        <dbReference type="WBParaSite" id="maker-uti_cns_0001615-snap-gene-0.14-mRNA-1"/>
    </source>
</evidence>
<proteinExistence type="inferred from homology"/>
<evidence type="ECO:0000256" key="1">
    <source>
        <dbReference type="ARBA" id="ARBA00008931"/>
    </source>
</evidence>
<keyword evidence="6" id="KW-0342">GTP-binding</keyword>
<dbReference type="GO" id="GO:0005840">
    <property type="term" value="C:ribosome"/>
    <property type="evidence" value="ECO:0007669"/>
    <property type="project" value="UniProtKB-KW"/>
</dbReference>
<evidence type="ECO:0000256" key="10">
    <source>
        <dbReference type="SAM" id="MobiDB-lite"/>
    </source>
</evidence>
<keyword evidence="3" id="KW-0488">Methylation</keyword>
<dbReference type="InterPro" id="IPR027417">
    <property type="entry name" value="P-loop_NTPase"/>
</dbReference>
<protein>
    <submittedName>
        <fullName evidence="12">Ribosomal_L16 domain-containing protein</fullName>
    </submittedName>
</protein>
<evidence type="ECO:0000256" key="5">
    <source>
        <dbReference type="ARBA" id="ARBA00022980"/>
    </source>
</evidence>
<dbReference type="FunFam" id="3.90.1170.10:FF:000002">
    <property type="entry name" value="60S ribosomal protein L10"/>
    <property type="match status" value="1"/>
</dbReference>
<dbReference type="SMART" id="SM00175">
    <property type="entry name" value="RAB"/>
    <property type="match status" value="4"/>
</dbReference>
<keyword evidence="8" id="KW-0449">Lipoprotein</keyword>
<comment type="similarity">
    <text evidence="1">Belongs to the universal ribosomal protein uL16 family.</text>
</comment>
<reference evidence="12" key="1">
    <citation type="submission" date="2016-11" db="UniProtKB">
        <authorList>
            <consortium name="WormBaseParasite"/>
        </authorList>
    </citation>
    <scope>IDENTIFICATION</scope>
</reference>
<comment type="similarity">
    <text evidence="2">Belongs to the small GTPase superfamily. Rho family.</text>
</comment>
<feature type="region of interest" description="Disordered" evidence="10">
    <location>
        <begin position="873"/>
        <end position="904"/>
    </location>
</feature>
<evidence type="ECO:0000256" key="7">
    <source>
        <dbReference type="ARBA" id="ARBA00023274"/>
    </source>
</evidence>
<dbReference type="GO" id="GO:0007264">
    <property type="term" value="P:small GTPase-mediated signal transduction"/>
    <property type="evidence" value="ECO:0007669"/>
    <property type="project" value="InterPro"/>
</dbReference>
<dbReference type="Gene3D" id="3.40.50.300">
    <property type="entry name" value="P-loop containing nucleotide triphosphate hydrolases"/>
    <property type="match status" value="7"/>
</dbReference>
<keyword evidence="5" id="KW-0689">Ribosomal protein</keyword>
<evidence type="ECO:0000313" key="11">
    <source>
        <dbReference type="Proteomes" id="UP000095280"/>
    </source>
</evidence>
<dbReference type="SUPFAM" id="SSF52540">
    <property type="entry name" value="P-loop containing nucleoside triphosphate hydrolases"/>
    <property type="match status" value="7"/>
</dbReference>
<dbReference type="Pfam" id="PF00252">
    <property type="entry name" value="Ribosomal_L16"/>
    <property type="match status" value="1"/>
</dbReference>
<keyword evidence="9" id="KW-0636">Prenylation</keyword>
<dbReference type="PRINTS" id="PR00449">
    <property type="entry name" value="RASTRNSFRMNG"/>
</dbReference>
<feature type="compositionally biased region" description="Basic and acidic residues" evidence="10">
    <location>
        <begin position="1339"/>
        <end position="1349"/>
    </location>
</feature>
<dbReference type="PANTHER" id="PTHR24072">
    <property type="entry name" value="RHO FAMILY GTPASE"/>
    <property type="match status" value="1"/>
</dbReference>
<accession>A0A1I8GD60</accession>
<dbReference type="FunFam" id="3.30.60.300:FF:000003">
    <property type="entry name" value="60S ribosomal protein L10, putative"/>
    <property type="match status" value="1"/>
</dbReference>